<dbReference type="EMBL" id="JBBNAF010000008">
    <property type="protein sequence ID" value="KAK9122346.1"/>
    <property type="molecule type" value="Genomic_DNA"/>
</dbReference>
<dbReference type="PANTHER" id="PTHR47447:SF17">
    <property type="entry name" value="OS12G0638900 PROTEIN"/>
    <property type="match status" value="1"/>
</dbReference>
<dbReference type="PROSITE" id="PS51375">
    <property type="entry name" value="PPR"/>
    <property type="match status" value="3"/>
</dbReference>
<dbReference type="Pfam" id="PF01535">
    <property type="entry name" value="PPR"/>
    <property type="match status" value="1"/>
</dbReference>
<evidence type="ECO:0000256" key="3">
    <source>
        <dbReference type="PROSITE-ProRule" id="PRU00708"/>
    </source>
</evidence>
<accession>A0AAP0IV34</accession>
<proteinExistence type="inferred from homology"/>
<dbReference type="InterPro" id="IPR011990">
    <property type="entry name" value="TPR-like_helical_dom_sf"/>
</dbReference>
<gene>
    <name evidence="4" type="ORF">Syun_019963</name>
</gene>
<dbReference type="NCBIfam" id="TIGR00756">
    <property type="entry name" value="PPR"/>
    <property type="match status" value="2"/>
</dbReference>
<keyword evidence="5" id="KW-1185">Reference proteome</keyword>
<evidence type="ECO:0000256" key="2">
    <source>
        <dbReference type="ARBA" id="ARBA00022737"/>
    </source>
</evidence>
<feature type="repeat" description="PPR" evidence="3">
    <location>
        <begin position="101"/>
        <end position="135"/>
    </location>
</feature>
<dbReference type="AlphaFoldDB" id="A0AAP0IV34"/>
<dbReference type="Proteomes" id="UP001420932">
    <property type="component" value="Unassembled WGS sequence"/>
</dbReference>
<dbReference type="PANTHER" id="PTHR47447">
    <property type="entry name" value="OS03G0856100 PROTEIN"/>
    <property type="match status" value="1"/>
</dbReference>
<organism evidence="4 5">
    <name type="scientific">Stephania yunnanensis</name>
    <dbReference type="NCBI Taxonomy" id="152371"/>
    <lineage>
        <taxon>Eukaryota</taxon>
        <taxon>Viridiplantae</taxon>
        <taxon>Streptophyta</taxon>
        <taxon>Embryophyta</taxon>
        <taxon>Tracheophyta</taxon>
        <taxon>Spermatophyta</taxon>
        <taxon>Magnoliopsida</taxon>
        <taxon>Ranunculales</taxon>
        <taxon>Menispermaceae</taxon>
        <taxon>Menispermoideae</taxon>
        <taxon>Cissampelideae</taxon>
        <taxon>Stephania</taxon>
    </lineage>
</organism>
<dbReference type="Pfam" id="PF13812">
    <property type="entry name" value="PPR_3"/>
    <property type="match status" value="1"/>
</dbReference>
<comment type="caution">
    <text evidence="4">The sequence shown here is derived from an EMBL/GenBank/DDBJ whole genome shotgun (WGS) entry which is preliminary data.</text>
</comment>
<evidence type="ECO:0000313" key="4">
    <source>
        <dbReference type="EMBL" id="KAK9122346.1"/>
    </source>
</evidence>
<dbReference type="Pfam" id="PF12854">
    <property type="entry name" value="PPR_1"/>
    <property type="match status" value="1"/>
</dbReference>
<name>A0AAP0IV34_9MAGN</name>
<evidence type="ECO:0000256" key="1">
    <source>
        <dbReference type="ARBA" id="ARBA00007626"/>
    </source>
</evidence>
<comment type="similarity">
    <text evidence="1">Belongs to the PPR family. P subfamily.</text>
</comment>
<dbReference type="InterPro" id="IPR002885">
    <property type="entry name" value="PPR_rpt"/>
</dbReference>
<feature type="repeat" description="PPR" evidence="3">
    <location>
        <begin position="15"/>
        <end position="49"/>
    </location>
</feature>
<evidence type="ECO:0000313" key="5">
    <source>
        <dbReference type="Proteomes" id="UP001420932"/>
    </source>
</evidence>
<protein>
    <recommendedName>
        <fullName evidence="6">Pentatricopeptide repeat-containing protein</fullName>
    </recommendedName>
</protein>
<dbReference type="Gene3D" id="1.25.40.10">
    <property type="entry name" value="Tetratricopeptide repeat domain"/>
    <property type="match status" value="3"/>
</dbReference>
<evidence type="ECO:0008006" key="6">
    <source>
        <dbReference type="Google" id="ProtNLM"/>
    </source>
</evidence>
<keyword evidence="2" id="KW-0677">Repeat</keyword>
<reference evidence="4 5" key="1">
    <citation type="submission" date="2024-01" db="EMBL/GenBank/DDBJ databases">
        <title>Genome assemblies of Stephania.</title>
        <authorList>
            <person name="Yang L."/>
        </authorList>
    </citation>
    <scope>NUCLEOTIDE SEQUENCE [LARGE SCALE GENOMIC DNA]</scope>
    <source>
        <strain evidence="4">YNDBR</strain>
        <tissue evidence="4">Leaf</tissue>
    </source>
</reference>
<feature type="repeat" description="PPR" evidence="3">
    <location>
        <begin position="238"/>
        <end position="272"/>
    </location>
</feature>
<sequence>MEVFEKMNELRVPPDSASYSILIRRLCEDGEFGRAEEMVDELLKKGVLLCDDGCTPLAAIQERNTRPSSIQSFDLGTLQGGTPQPGFDLLVLMLRRDFVPDAETYDSLIQCFLQKNEPTFAYKTIEKMLKSSHHPRTSTFHTILTALIKEGCAADAASLLITMVNKKIRQNINLSTATVIALFKSRIKDTAFHIVGLIYDNGFCIRMEEVICFLCKNRRFVEAKELLIFSLEKHQMEDNDIYSTVITGLCKSKRAAEAFSLYYEMTEKGKQTKLNCLSDLKLALESASLSNEAAFVSKRMARQIEVISN</sequence>